<dbReference type="Pfam" id="PF01037">
    <property type="entry name" value="AsnC_trans_reg"/>
    <property type="match status" value="1"/>
</dbReference>
<dbReference type="Proteomes" id="UP000241203">
    <property type="component" value="Unassembled WGS sequence"/>
</dbReference>
<keyword evidence="3" id="KW-0804">Transcription</keyword>
<dbReference type="AlphaFoldDB" id="A0A2P8GYH3"/>
<dbReference type="Gene3D" id="1.10.10.10">
    <property type="entry name" value="Winged helix-like DNA-binding domain superfamily/Winged helix DNA-binding domain"/>
    <property type="match status" value="1"/>
</dbReference>
<keyword evidence="2" id="KW-0238">DNA-binding</keyword>
<dbReference type="SMART" id="SM00344">
    <property type="entry name" value="HTH_ASNC"/>
    <property type="match status" value="1"/>
</dbReference>
<evidence type="ECO:0000313" key="5">
    <source>
        <dbReference type="EMBL" id="PSL39018.1"/>
    </source>
</evidence>
<dbReference type="InterPro" id="IPR000485">
    <property type="entry name" value="AsnC-type_HTH_dom"/>
</dbReference>
<sequence length="160" mass="17678">MTTSRSEQLDDIDRALLRLLSKNARSSGSALAGELGIAESTVSLRVRRLQRSGHITGYHADIDLNALGAPIQAIIAVRLTKHARAEIERFRAEAPTWPGVMALFHMGGRDDYLLHLAAHNSTELRDFVVDYLTGHPAVAHTETNLVFEYARGTGWYDLLS</sequence>
<dbReference type="PRINTS" id="PR00033">
    <property type="entry name" value="HTHASNC"/>
</dbReference>
<dbReference type="OrthoDB" id="4411089at2"/>
<dbReference type="Proteomes" id="UP000268291">
    <property type="component" value="Unassembled WGS sequence"/>
</dbReference>
<dbReference type="InterPro" id="IPR036388">
    <property type="entry name" value="WH-like_DNA-bd_sf"/>
</dbReference>
<accession>A0A2P8GYH3</accession>
<dbReference type="EMBL" id="PYAU01000001">
    <property type="protein sequence ID" value="PSL39018.1"/>
    <property type="molecule type" value="Genomic_DNA"/>
</dbReference>
<dbReference type="Gene3D" id="3.30.70.920">
    <property type="match status" value="1"/>
</dbReference>
<dbReference type="PROSITE" id="PS50956">
    <property type="entry name" value="HTH_ASNC_2"/>
    <property type="match status" value="1"/>
</dbReference>
<protein>
    <submittedName>
        <fullName evidence="5 6">AsnC family transcriptional regulator</fullName>
    </submittedName>
</protein>
<evidence type="ECO:0000313" key="6">
    <source>
        <dbReference type="EMBL" id="RUQ86531.1"/>
    </source>
</evidence>
<dbReference type="Pfam" id="PF13404">
    <property type="entry name" value="HTH_AsnC-type"/>
    <property type="match status" value="1"/>
</dbReference>
<evidence type="ECO:0000313" key="7">
    <source>
        <dbReference type="Proteomes" id="UP000241203"/>
    </source>
</evidence>
<dbReference type="SUPFAM" id="SSF46785">
    <property type="entry name" value="Winged helix' DNA-binding domain"/>
    <property type="match status" value="1"/>
</dbReference>
<keyword evidence="1" id="KW-0805">Transcription regulation</keyword>
<evidence type="ECO:0000256" key="1">
    <source>
        <dbReference type="ARBA" id="ARBA00023015"/>
    </source>
</evidence>
<dbReference type="PANTHER" id="PTHR30154:SF54">
    <property type="entry name" value="POSSIBLE TRANSCRIPTIONAL REGULATORY PROTEIN (PROBABLY LRP_ASNC-FAMILY)"/>
    <property type="match status" value="1"/>
</dbReference>
<dbReference type="InterPro" id="IPR019888">
    <property type="entry name" value="Tscrpt_reg_AsnC-like"/>
</dbReference>
<proteinExistence type="predicted"/>
<dbReference type="InterPro" id="IPR019887">
    <property type="entry name" value="Tscrpt_reg_AsnC/Lrp_C"/>
</dbReference>
<evidence type="ECO:0000256" key="3">
    <source>
        <dbReference type="ARBA" id="ARBA00023163"/>
    </source>
</evidence>
<dbReference type="GO" id="GO:0043200">
    <property type="term" value="P:response to amino acid"/>
    <property type="evidence" value="ECO:0007669"/>
    <property type="project" value="TreeGrafter"/>
</dbReference>
<dbReference type="InterPro" id="IPR036390">
    <property type="entry name" value="WH_DNA-bd_sf"/>
</dbReference>
<comment type="caution">
    <text evidence="5">The sequence shown here is derived from an EMBL/GenBank/DDBJ whole genome shotgun (WGS) entry which is preliminary data.</text>
</comment>
<dbReference type="RefSeq" id="WP_106563942.1">
    <property type="nucleotide sequence ID" value="NZ_PYAU01000001.1"/>
</dbReference>
<dbReference type="GO" id="GO:0043565">
    <property type="term" value="F:sequence-specific DNA binding"/>
    <property type="evidence" value="ECO:0007669"/>
    <property type="project" value="InterPro"/>
</dbReference>
<dbReference type="SUPFAM" id="SSF54909">
    <property type="entry name" value="Dimeric alpha+beta barrel"/>
    <property type="match status" value="1"/>
</dbReference>
<dbReference type="EMBL" id="RZGY01000001">
    <property type="protein sequence ID" value="RUQ86531.1"/>
    <property type="molecule type" value="Genomic_DNA"/>
</dbReference>
<evidence type="ECO:0000259" key="4">
    <source>
        <dbReference type="PROSITE" id="PS50956"/>
    </source>
</evidence>
<feature type="domain" description="HTH asnC-type" evidence="4">
    <location>
        <begin position="9"/>
        <end position="70"/>
    </location>
</feature>
<gene>
    <name evidence="5" type="ORF">CLV49_2649</name>
    <name evidence="6" type="ORF">ELQ93_05980</name>
</gene>
<dbReference type="InterPro" id="IPR011008">
    <property type="entry name" value="Dimeric_a/b-barrel"/>
</dbReference>
<reference evidence="6 8" key="2">
    <citation type="submission" date="2018-12" db="EMBL/GenBank/DDBJ databases">
        <authorList>
            <person name="hu s."/>
            <person name="Xu Y."/>
            <person name="Xu B."/>
            <person name="Li F."/>
        </authorList>
    </citation>
    <scope>NUCLEOTIDE SEQUENCE [LARGE SCALE GENOMIC DNA]</scope>
    <source>
        <strain evidence="6 8">KSW2-17</strain>
    </source>
</reference>
<keyword evidence="8" id="KW-1185">Reference proteome</keyword>
<evidence type="ECO:0000313" key="8">
    <source>
        <dbReference type="Proteomes" id="UP000268291"/>
    </source>
</evidence>
<name>A0A2P8GYH3_9MICO</name>
<evidence type="ECO:0000256" key="2">
    <source>
        <dbReference type="ARBA" id="ARBA00023125"/>
    </source>
</evidence>
<dbReference type="GO" id="GO:0005829">
    <property type="term" value="C:cytosol"/>
    <property type="evidence" value="ECO:0007669"/>
    <property type="project" value="TreeGrafter"/>
</dbReference>
<organism evidence="5 7">
    <name type="scientific">Labedella gwakjiensis</name>
    <dbReference type="NCBI Taxonomy" id="390269"/>
    <lineage>
        <taxon>Bacteria</taxon>
        <taxon>Bacillati</taxon>
        <taxon>Actinomycetota</taxon>
        <taxon>Actinomycetes</taxon>
        <taxon>Micrococcales</taxon>
        <taxon>Microbacteriaceae</taxon>
        <taxon>Labedella</taxon>
    </lineage>
</organism>
<reference evidence="5 7" key="1">
    <citation type="submission" date="2018-03" db="EMBL/GenBank/DDBJ databases">
        <title>Genomic Encyclopedia of Archaeal and Bacterial Type Strains, Phase II (KMG-II): from individual species to whole genera.</title>
        <authorList>
            <person name="Goeker M."/>
        </authorList>
    </citation>
    <scope>NUCLEOTIDE SEQUENCE [LARGE SCALE GENOMIC DNA]</scope>
    <source>
        <strain evidence="5 7">DSM 21548</strain>
    </source>
</reference>
<dbReference type="PANTHER" id="PTHR30154">
    <property type="entry name" value="LEUCINE-RESPONSIVE REGULATORY PROTEIN"/>
    <property type="match status" value="1"/>
</dbReference>